<name>A0A0G4GJY6_VITBC</name>
<organism evidence="2 3">
    <name type="scientific">Vitrella brassicaformis (strain CCMP3155)</name>
    <dbReference type="NCBI Taxonomy" id="1169540"/>
    <lineage>
        <taxon>Eukaryota</taxon>
        <taxon>Sar</taxon>
        <taxon>Alveolata</taxon>
        <taxon>Colpodellida</taxon>
        <taxon>Vitrellaceae</taxon>
        <taxon>Vitrella</taxon>
    </lineage>
</organism>
<feature type="compositionally biased region" description="Gly residues" evidence="1">
    <location>
        <begin position="369"/>
        <end position="381"/>
    </location>
</feature>
<dbReference type="PhylomeDB" id="A0A0G4GJY6"/>
<feature type="compositionally biased region" description="Acidic residues" evidence="1">
    <location>
        <begin position="318"/>
        <end position="327"/>
    </location>
</feature>
<feature type="region of interest" description="Disordered" evidence="1">
    <location>
        <begin position="316"/>
        <end position="384"/>
    </location>
</feature>
<feature type="compositionally biased region" description="Low complexity" evidence="1">
    <location>
        <begin position="42"/>
        <end position="51"/>
    </location>
</feature>
<accession>A0A0G4GJY6</accession>
<protein>
    <submittedName>
        <fullName evidence="2">Uncharacterized protein</fullName>
    </submittedName>
</protein>
<dbReference type="InParanoid" id="A0A0G4GJY6"/>
<evidence type="ECO:0000313" key="3">
    <source>
        <dbReference type="Proteomes" id="UP000041254"/>
    </source>
</evidence>
<evidence type="ECO:0000256" key="1">
    <source>
        <dbReference type="SAM" id="MobiDB-lite"/>
    </source>
</evidence>
<feature type="region of interest" description="Disordered" evidence="1">
    <location>
        <begin position="33"/>
        <end position="55"/>
    </location>
</feature>
<sequence>MSSNDSVGGDAKGRRVDGHAIDAAGISVMSDAAAHHHEQHQQGHSQAASASPPVCGGSGDVCGRLAAIHSLIEQVATEVSAVDPLKMTSIPADQASVIAHEWSSVKSSVSTLSAAIQTIAHHISAAPPPPPCQPDTTQQPGPPHPTTTTPPTATTAGGNNAVDVTANRLPAEIYRDGVVGYLPVDVAISPARATNTHYGTQLINEAFMLKRIDGSLDSNHLTGLVDVYRSMFGYYSKCAFVLERGGALWQQMADFIHLARNRKLIKALPLQLSPQWTADHLATKTAFDELPLALAVYSTFGHLLSHRGTSLALQRVDEEQEDADDGGNESGQDSDSAMDDRSEQHDADIGQQHQAEGGGGSAIEEGAGRPRGGQPGDGSGGVTRQRYRIGNIDFTTVPLSDLPPTYPYRATYDAANPAIRRGDYLYPSFTTFIKRTVLLLWYDQEGAQQKLVAAVFVGRDDTRYWSLLTAATVEGCEIVDLIEERGFDGDDDRRRLIILKGTKATDTIVAYLWLVDGNIRLHTTEAPTEDRTAIERYPLGVTAARPLLTEYRLERALLG</sequence>
<dbReference type="AlphaFoldDB" id="A0A0G4GJY6"/>
<dbReference type="Proteomes" id="UP000041254">
    <property type="component" value="Unassembled WGS sequence"/>
</dbReference>
<dbReference type="VEuPathDB" id="CryptoDB:Vbra_22772"/>
<feature type="region of interest" description="Disordered" evidence="1">
    <location>
        <begin position="123"/>
        <end position="160"/>
    </location>
</feature>
<keyword evidence="3" id="KW-1185">Reference proteome</keyword>
<feature type="compositionally biased region" description="Low complexity" evidence="1">
    <location>
        <begin position="146"/>
        <end position="158"/>
    </location>
</feature>
<reference evidence="2 3" key="1">
    <citation type="submission" date="2014-11" db="EMBL/GenBank/DDBJ databases">
        <authorList>
            <person name="Zhu J."/>
            <person name="Qi W."/>
            <person name="Song R."/>
        </authorList>
    </citation>
    <scope>NUCLEOTIDE SEQUENCE [LARGE SCALE GENOMIC DNA]</scope>
</reference>
<dbReference type="EMBL" id="CDMY01000691">
    <property type="protein sequence ID" value="CEM30238.1"/>
    <property type="molecule type" value="Genomic_DNA"/>
</dbReference>
<gene>
    <name evidence="2" type="ORF">Vbra_22772</name>
</gene>
<evidence type="ECO:0000313" key="2">
    <source>
        <dbReference type="EMBL" id="CEM30238.1"/>
    </source>
</evidence>
<feature type="compositionally biased region" description="Basic and acidic residues" evidence="1">
    <location>
        <begin position="338"/>
        <end position="348"/>
    </location>
</feature>
<proteinExistence type="predicted"/>